<evidence type="ECO:0000256" key="2">
    <source>
        <dbReference type="ARBA" id="ARBA00022730"/>
    </source>
</evidence>
<organism evidence="11 12">
    <name type="scientific">Candidatus Collierbacteria bacterium CG10_big_fil_rev_8_21_14_0_10_44_9</name>
    <dbReference type="NCBI Taxonomy" id="1974535"/>
    <lineage>
        <taxon>Bacteria</taxon>
        <taxon>Candidatus Collieribacteriota</taxon>
    </lineage>
</organism>
<comment type="similarity">
    <text evidence="1 7 8">Belongs to the universal ribosomal protein uL22 family.</text>
</comment>
<evidence type="ECO:0000313" key="12">
    <source>
        <dbReference type="Proteomes" id="UP000230796"/>
    </source>
</evidence>
<proteinExistence type="inferred from homology"/>
<gene>
    <name evidence="7" type="primary">rplV</name>
    <name evidence="11" type="ORF">COT87_00130</name>
</gene>
<dbReference type="GO" id="GO:0003735">
    <property type="term" value="F:structural constituent of ribosome"/>
    <property type="evidence" value="ECO:0007669"/>
    <property type="project" value="InterPro"/>
</dbReference>
<dbReference type="InterPro" id="IPR001063">
    <property type="entry name" value="Ribosomal_uL22"/>
</dbReference>
<evidence type="ECO:0000256" key="10">
    <source>
        <dbReference type="RuleBase" id="RU004008"/>
    </source>
</evidence>
<dbReference type="Pfam" id="PF00237">
    <property type="entry name" value="Ribosomal_L22"/>
    <property type="match status" value="1"/>
</dbReference>
<dbReference type="Proteomes" id="UP000230796">
    <property type="component" value="Unassembled WGS sequence"/>
</dbReference>
<comment type="function">
    <text evidence="7 10">This protein binds specifically to 23S rRNA; its binding is stimulated by other ribosomal proteins, e.g., L4, L17, and L20. It is important during the early stages of 50S assembly. It makes multiple contacts with different domains of the 23S rRNA in the assembled 50S subunit and ribosome.</text>
</comment>
<evidence type="ECO:0000256" key="5">
    <source>
        <dbReference type="ARBA" id="ARBA00023274"/>
    </source>
</evidence>
<keyword evidence="5 7" id="KW-0687">Ribonucleoprotein</keyword>
<reference evidence="12" key="1">
    <citation type="submission" date="2017-09" db="EMBL/GenBank/DDBJ databases">
        <title>Depth-based differentiation of microbial function through sediment-hosted aquifers and enrichment of novel symbionts in the deep terrestrial subsurface.</title>
        <authorList>
            <person name="Probst A.J."/>
            <person name="Ladd B."/>
            <person name="Jarett J.K."/>
            <person name="Geller-Mcgrath D.E."/>
            <person name="Sieber C.M.K."/>
            <person name="Emerson J.B."/>
            <person name="Anantharaman K."/>
            <person name="Thomas B.C."/>
            <person name="Malmstrom R."/>
            <person name="Stieglmeier M."/>
            <person name="Klingl A."/>
            <person name="Woyke T."/>
            <person name="Ryan C.M."/>
            <person name="Banfield J.F."/>
        </authorList>
    </citation>
    <scope>NUCLEOTIDE SEQUENCE [LARGE SCALE GENOMIC DNA]</scope>
</reference>
<comment type="subunit">
    <text evidence="7 9">Part of the 50S ribosomal subunit.</text>
</comment>
<evidence type="ECO:0000256" key="8">
    <source>
        <dbReference type="RuleBase" id="RU004005"/>
    </source>
</evidence>
<dbReference type="GO" id="GO:0006412">
    <property type="term" value="P:translation"/>
    <property type="evidence" value="ECO:0007669"/>
    <property type="project" value="UniProtKB-UniRule"/>
</dbReference>
<evidence type="ECO:0000256" key="9">
    <source>
        <dbReference type="RuleBase" id="RU004006"/>
    </source>
</evidence>
<dbReference type="EMBL" id="PFAF01000002">
    <property type="protein sequence ID" value="PIR99279.1"/>
    <property type="molecule type" value="Genomic_DNA"/>
</dbReference>
<dbReference type="Gene3D" id="3.90.470.10">
    <property type="entry name" value="Ribosomal protein L22/L17"/>
    <property type="match status" value="1"/>
</dbReference>
<dbReference type="InterPro" id="IPR005727">
    <property type="entry name" value="Ribosomal_uL22_bac/chlpt-type"/>
</dbReference>
<accession>A0A2H0VLR0</accession>
<dbReference type="InterPro" id="IPR036394">
    <property type="entry name" value="Ribosomal_uL22_sf"/>
</dbReference>
<evidence type="ECO:0000256" key="3">
    <source>
        <dbReference type="ARBA" id="ARBA00022884"/>
    </source>
</evidence>
<evidence type="ECO:0000313" key="11">
    <source>
        <dbReference type="EMBL" id="PIR99279.1"/>
    </source>
</evidence>
<dbReference type="SUPFAM" id="SSF54843">
    <property type="entry name" value="Ribosomal protein L22"/>
    <property type="match status" value="1"/>
</dbReference>
<keyword evidence="2 7" id="KW-0699">rRNA-binding</keyword>
<dbReference type="PANTHER" id="PTHR13501">
    <property type="entry name" value="CHLOROPLAST 50S RIBOSOMAL PROTEIN L22-RELATED"/>
    <property type="match status" value="1"/>
</dbReference>
<evidence type="ECO:0000256" key="4">
    <source>
        <dbReference type="ARBA" id="ARBA00022980"/>
    </source>
</evidence>
<dbReference type="PANTHER" id="PTHR13501:SF8">
    <property type="entry name" value="LARGE RIBOSOMAL SUBUNIT PROTEIN UL22M"/>
    <property type="match status" value="1"/>
</dbReference>
<evidence type="ECO:0000256" key="6">
    <source>
        <dbReference type="ARBA" id="ARBA00035207"/>
    </source>
</evidence>
<sequence length="114" mass="12800">MKTIQRYIRTSPRKLRLVADAIRSLTPEHALLHLKFTSKAAALPMYKAIKQAVSNAKDQTGLAVSKLAFKVIDVMDGPTYKRFQPVSRGMAHSIMKRTSHIRVELKEVNNGPKS</sequence>
<dbReference type="InterPro" id="IPR047867">
    <property type="entry name" value="Ribosomal_uL22_bac/org-type"/>
</dbReference>
<comment type="caution">
    <text evidence="11">The sequence shown here is derived from an EMBL/GenBank/DDBJ whole genome shotgun (WGS) entry which is preliminary data.</text>
</comment>
<dbReference type="HAMAP" id="MF_01331_B">
    <property type="entry name" value="Ribosomal_uL22_B"/>
    <property type="match status" value="1"/>
</dbReference>
<dbReference type="GO" id="GO:0019843">
    <property type="term" value="F:rRNA binding"/>
    <property type="evidence" value="ECO:0007669"/>
    <property type="project" value="UniProtKB-UniRule"/>
</dbReference>
<dbReference type="GO" id="GO:0022625">
    <property type="term" value="C:cytosolic large ribosomal subunit"/>
    <property type="evidence" value="ECO:0007669"/>
    <property type="project" value="TreeGrafter"/>
</dbReference>
<protein>
    <recommendedName>
        <fullName evidence="6 7">Large ribosomal subunit protein uL22</fullName>
    </recommendedName>
</protein>
<dbReference type="NCBIfam" id="TIGR01044">
    <property type="entry name" value="rplV_bact"/>
    <property type="match status" value="1"/>
</dbReference>
<evidence type="ECO:0000256" key="1">
    <source>
        <dbReference type="ARBA" id="ARBA00009451"/>
    </source>
</evidence>
<keyword evidence="4 7" id="KW-0689">Ribosomal protein</keyword>
<evidence type="ECO:0000256" key="7">
    <source>
        <dbReference type="HAMAP-Rule" id="MF_01331"/>
    </source>
</evidence>
<keyword evidence="3 7" id="KW-0694">RNA-binding</keyword>
<comment type="function">
    <text evidence="7">The globular domain of the protein is located near the polypeptide exit tunnel on the outside of the subunit, while an extended beta-hairpin is found that lines the wall of the exit tunnel in the center of the 70S ribosome.</text>
</comment>
<dbReference type="AlphaFoldDB" id="A0A2H0VLR0"/>
<name>A0A2H0VLR0_9BACT</name>